<keyword evidence="2" id="KW-1185">Reference proteome</keyword>
<dbReference type="EMBL" id="LT629739">
    <property type="protein sequence ID" value="SDS65739.1"/>
    <property type="molecule type" value="Genomic_DNA"/>
</dbReference>
<sequence>MTQPRFHRPIPLADLDSVTATSDPVARSETSHATAALLLGDSRGQRDEAATKRFVELADDIGLEVIAEMWSAAPAVSAPGALWRLYALREWILTAPRELTEMFATGQRRITSEGLGLDEILAGVELPAGPDEVARAIDEILAGAFRGDVVIALLRAAAFVRMCAEGTADSEAATRLRQFAKDLKDAAVSHRHGGLD</sequence>
<gene>
    <name evidence="1" type="ORF">SAMN04489751_2526</name>
</gene>
<reference evidence="1" key="1">
    <citation type="submission" date="2016-10" db="EMBL/GenBank/DDBJ databases">
        <authorList>
            <person name="Varghese N."/>
            <person name="Submissions S."/>
        </authorList>
    </citation>
    <scope>NUCLEOTIDE SEQUENCE [LARGE SCALE GENOMIC DNA]</scope>
    <source>
        <strain evidence="1">DSM 22082</strain>
    </source>
</reference>
<organism evidence="1 2">
    <name type="scientific">Brevibacterium sandarakinum</name>
    <dbReference type="NCBI Taxonomy" id="629680"/>
    <lineage>
        <taxon>Bacteria</taxon>
        <taxon>Bacillati</taxon>
        <taxon>Actinomycetota</taxon>
        <taxon>Actinomycetes</taxon>
        <taxon>Micrococcales</taxon>
        <taxon>Brevibacteriaceae</taxon>
        <taxon>Brevibacterium</taxon>
    </lineage>
</organism>
<name>A0A1H1U1H3_BRESA</name>
<proteinExistence type="predicted"/>
<evidence type="ECO:0000313" key="2">
    <source>
        <dbReference type="Proteomes" id="UP000199700"/>
    </source>
</evidence>
<dbReference type="STRING" id="629680.SAMN04489751_2526"/>
<dbReference type="AlphaFoldDB" id="A0A1H1U1H3"/>
<dbReference type="Proteomes" id="UP000199700">
    <property type="component" value="Chromosome"/>
</dbReference>
<protein>
    <submittedName>
        <fullName evidence="1">Uncharacterized protein</fullName>
    </submittedName>
</protein>
<evidence type="ECO:0000313" key="1">
    <source>
        <dbReference type="EMBL" id="SDS65739.1"/>
    </source>
</evidence>
<dbReference type="RefSeq" id="WP_231938802.1">
    <property type="nucleotide sequence ID" value="NZ_LT629739.1"/>
</dbReference>
<accession>A0A1H1U1H3</accession>